<dbReference type="GO" id="GO:0005886">
    <property type="term" value="C:plasma membrane"/>
    <property type="evidence" value="ECO:0007669"/>
    <property type="project" value="UniProtKB-SubCell"/>
</dbReference>
<accession>A0A089LU41</accession>
<comment type="subcellular location">
    <subcellularLocation>
        <location evidence="1 7">Cell membrane</location>
        <topology evidence="1 7">Multi-pass membrane protein</topology>
    </subcellularLocation>
</comment>
<feature type="domain" description="ABC transmembrane type-1" evidence="8">
    <location>
        <begin position="90"/>
        <end position="305"/>
    </location>
</feature>
<gene>
    <name evidence="9" type="ORF">PSTEL_19945</name>
</gene>
<evidence type="ECO:0000256" key="5">
    <source>
        <dbReference type="ARBA" id="ARBA00022989"/>
    </source>
</evidence>
<dbReference type="PANTHER" id="PTHR43227:SF11">
    <property type="entry name" value="BLL4140 PROTEIN"/>
    <property type="match status" value="1"/>
</dbReference>
<dbReference type="HOGENOM" id="CLU_016047_0_1_9"/>
<reference evidence="9 10" key="1">
    <citation type="submission" date="2014-08" db="EMBL/GenBank/DDBJ databases">
        <title>Comparative genomics of the Paenibacillus odorifer group.</title>
        <authorList>
            <person name="den Bakker H.C."/>
            <person name="Tsai Y.-C."/>
            <person name="Martin N."/>
            <person name="Korlach J."/>
            <person name="Wiedmann M."/>
        </authorList>
    </citation>
    <scope>NUCLEOTIDE SEQUENCE [LARGE SCALE GENOMIC DNA]</scope>
    <source>
        <strain evidence="9 10">DSM 14472</strain>
    </source>
</reference>
<keyword evidence="2 7" id="KW-0813">Transport</keyword>
<feature type="transmembrane region" description="Helical" evidence="7">
    <location>
        <begin position="93"/>
        <end position="114"/>
    </location>
</feature>
<dbReference type="InterPro" id="IPR050809">
    <property type="entry name" value="UgpAE/MalFG_permease"/>
</dbReference>
<dbReference type="AlphaFoldDB" id="A0A089LU41"/>
<dbReference type="Proteomes" id="UP000029507">
    <property type="component" value="Chromosome"/>
</dbReference>
<evidence type="ECO:0000256" key="7">
    <source>
        <dbReference type="RuleBase" id="RU363032"/>
    </source>
</evidence>
<dbReference type="PANTHER" id="PTHR43227">
    <property type="entry name" value="BLL4140 PROTEIN"/>
    <property type="match status" value="1"/>
</dbReference>
<dbReference type="OrthoDB" id="9785836at2"/>
<dbReference type="Pfam" id="PF00528">
    <property type="entry name" value="BPD_transp_1"/>
    <property type="match status" value="1"/>
</dbReference>
<dbReference type="CDD" id="cd06261">
    <property type="entry name" value="TM_PBP2"/>
    <property type="match status" value="1"/>
</dbReference>
<organism evidence="9 10">
    <name type="scientific">Paenibacillus stellifer</name>
    <dbReference type="NCBI Taxonomy" id="169760"/>
    <lineage>
        <taxon>Bacteria</taxon>
        <taxon>Bacillati</taxon>
        <taxon>Bacillota</taxon>
        <taxon>Bacilli</taxon>
        <taxon>Bacillales</taxon>
        <taxon>Paenibacillaceae</taxon>
        <taxon>Paenibacillus</taxon>
    </lineage>
</organism>
<dbReference type="SUPFAM" id="SSF161098">
    <property type="entry name" value="MetI-like"/>
    <property type="match status" value="1"/>
</dbReference>
<dbReference type="InterPro" id="IPR000515">
    <property type="entry name" value="MetI-like"/>
</dbReference>
<keyword evidence="5 7" id="KW-1133">Transmembrane helix</keyword>
<sequence>MTADKKNLEGVKRRGVRRSSVSIYFKKNIHYYILLLVPALYFIIFRYGPIIGNVLAFRRYVPGGSIYGESWVGLKFFRLFLRDPNFWAAFKNTWLLSFYHLLITVPLAIVFALLVNEIKSVKLRNAVQTISYFPNFISIVVVVGMMKELLSPTYGLINKALELVGLPSVFFMNEPGWFRTLYISSEVWQYTGWNSIIFFAAITAIDPHLYEAAGVDGASRMKQIFHVTLPQMMPTIAVVYILSLGQLMNVAFEKILLMYTPSNSQVSDVIETFVYRMGLESSNYSYATAVGLFSGILGLIIVITANYLSKKVTRYSLY</sequence>
<evidence type="ECO:0000256" key="6">
    <source>
        <dbReference type="ARBA" id="ARBA00023136"/>
    </source>
</evidence>
<keyword evidence="6 7" id="KW-0472">Membrane</keyword>
<dbReference type="EMBL" id="CP009286">
    <property type="protein sequence ID" value="AIQ65051.1"/>
    <property type="molecule type" value="Genomic_DNA"/>
</dbReference>
<feature type="transmembrane region" description="Helical" evidence="7">
    <location>
        <begin position="187"/>
        <end position="210"/>
    </location>
</feature>
<feature type="transmembrane region" description="Helical" evidence="7">
    <location>
        <begin position="29"/>
        <end position="48"/>
    </location>
</feature>
<feature type="transmembrane region" description="Helical" evidence="7">
    <location>
        <begin position="126"/>
        <end position="146"/>
    </location>
</feature>
<evidence type="ECO:0000256" key="3">
    <source>
        <dbReference type="ARBA" id="ARBA00022475"/>
    </source>
</evidence>
<feature type="transmembrane region" description="Helical" evidence="7">
    <location>
        <begin position="231"/>
        <end position="252"/>
    </location>
</feature>
<feature type="transmembrane region" description="Helical" evidence="7">
    <location>
        <begin position="284"/>
        <end position="308"/>
    </location>
</feature>
<comment type="similarity">
    <text evidence="7">Belongs to the binding-protein-dependent transport system permease family.</text>
</comment>
<protein>
    <submittedName>
        <fullName evidence="9">Protein lplB</fullName>
    </submittedName>
</protein>
<name>A0A089LU41_9BACL</name>
<evidence type="ECO:0000259" key="8">
    <source>
        <dbReference type="PROSITE" id="PS50928"/>
    </source>
</evidence>
<dbReference type="STRING" id="169760.PSTEL_19945"/>
<dbReference type="GO" id="GO:0055085">
    <property type="term" value="P:transmembrane transport"/>
    <property type="evidence" value="ECO:0007669"/>
    <property type="project" value="InterPro"/>
</dbReference>
<keyword evidence="3" id="KW-1003">Cell membrane</keyword>
<proteinExistence type="inferred from homology"/>
<evidence type="ECO:0000313" key="10">
    <source>
        <dbReference type="Proteomes" id="UP000029507"/>
    </source>
</evidence>
<evidence type="ECO:0000256" key="2">
    <source>
        <dbReference type="ARBA" id="ARBA00022448"/>
    </source>
</evidence>
<dbReference type="PROSITE" id="PS50928">
    <property type="entry name" value="ABC_TM1"/>
    <property type="match status" value="1"/>
</dbReference>
<dbReference type="KEGG" id="pste:PSTEL_19945"/>
<dbReference type="Gene3D" id="1.10.3720.10">
    <property type="entry name" value="MetI-like"/>
    <property type="match status" value="1"/>
</dbReference>
<keyword evidence="4 7" id="KW-0812">Transmembrane</keyword>
<keyword evidence="10" id="KW-1185">Reference proteome</keyword>
<evidence type="ECO:0000313" key="9">
    <source>
        <dbReference type="EMBL" id="AIQ65051.1"/>
    </source>
</evidence>
<dbReference type="InterPro" id="IPR035906">
    <property type="entry name" value="MetI-like_sf"/>
</dbReference>
<evidence type="ECO:0000256" key="1">
    <source>
        <dbReference type="ARBA" id="ARBA00004651"/>
    </source>
</evidence>
<evidence type="ECO:0000256" key="4">
    <source>
        <dbReference type="ARBA" id="ARBA00022692"/>
    </source>
</evidence>